<comment type="caution">
    <text evidence="1">The sequence shown here is derived from an EMBL/GenBank/DDBJ whole genome shotgun (WGS) entry which is preliminary data.</text>
</comment>
<gene>
    <name evidence="1" type="ORF">NQ317_005299</name>
</gene>
<dbReference type="Proteomes" id="UP001162164">
    <property type="component" value="Unassembled WGS sequence"/>
</dbReference>
<keyword evidence="2" id="KW-1185">Reference proteome</keyword>
<sequence length="90" mass="10082">MVVTLPGCHSGHNKKLNERISPTGVERPSAISPSLLHLSPLQNAMTKPRALIVFRQLKYFFVHLWQIWLFAKTCLGQGVSDRQGLVVTCI</sequence>
<protein>
    <submittedName>
        <fullName evidence="1">Uncharacterized protein</fullName>
    </submittedName>
</protein>
<evidence type="ECO:0000313" key="2">
    <source>
        <dbReference type="Proteomes" id="UP001162164"/>
    </source>
</evidence>
<reference evidence="1" key="1">
    <citation type="journal article" date="2023" name="Insect Mol. Biol.">
        <title>Genome sequencing provides insights into the evolution of gene families encoding plant cell wall-degrading enzymes in longhorned beetles.</title>
        <authorList>
            <person name="Shin N.R."/>
            <person name="Okamura Y."/>
            <person name="Kirsch R."/>
            <person name="Pauchet Y."/>
        </authorList>
    </citation>
    <scope>NUCLEOTIDE SEQUENCE</scope>
    <source>
        <strain evidence="1">MMC_N1</strain>
    </source>
</reference>
<evidence type="ECO:0000313" key="1">
    <source>
        <dbReference type="EMBL" id="KAJ8979622.1"/>
    </source>
</evidence>
<name>A0ABQ9JPK9_9CUCU</name>
<proteinExistence type="predicted"/>
<organism evidence="1 2">
    <name type="scientific">Molorchus minor</name>
    <dbReference type="NCBI Taxonomy" id="1323400"/>
    <lineage>
        <taxon>Eukaryota</taxon>
        <taxon>Metazoa</taxon>
        <taxon>Ecdysozoa</taxon>
        <taxon>Arthropoda</taxon>
        <taxon>Hexapoda</taxon>
        <taxon>Insecta</taxon>
        <taxon>Pterygota</taxon>
        <taxon>Neoptera</taxon>
        <taxon>Endopterygota</taxon>
        <taxon>Coleoptera</taxon>
        <taxon>Polyphaga</taxon>
        <taxon>Cucujiformia</taxon>
        <taxon>Chrysomeloidea</taxon>
        <taxon>Cerambycidae</taxon>
        <taxon>Lamiinae</taxon>
        <taxon>Monochamini</taxon>
        <taxon>Molorchus</taxon>
    </lineage>
</organism>
<dbReference type="EMBL" id="JAPWTJ010000326">
    <property type="protein sequence ID" value="KAJ8979622.1"/>
    <property type="molecule type" value="Genomic_DNA"/>
</dbReference>
<accession>A0ABQ9JPK9</accession>